<evidence type="ECO:0000313" key="8">
    <source>
        <dbReference type="EMBL" id="VFT89363.1"/>
    </source>
</evidence>
<dbReference type="OrthoDB" id="67688at2759"/>
<dbReference type="EMBL" id="VJMH01005372">
    <property type="protein sequence ID" value="KAF0696753.1"/>
    <property type="molecule type" value="Genomic_DNA"/>
</dbReference>
<dbReference type="InterPro" id="IPR035892">
    <property type="entry name" value="C2_domain_sf"/>
</dbReference>
<dbReference type="Gene3D" id="2.60.120.10">
    <property type="entry name" value="Jelly Rolls"/>
    <property type="match status" value="1"/>
</dbReference>
<keyword evidence="9" id="KW-1185">Reference proteome</keyword>
<evidence type="ECO:0000313" key="9">
    <source>
        <dbReference type="Proteomes" id="UP000332933"/>
    </source>
</evidence>
<dbReference type="InterPro" id="IPR036940">
    <property type="entry name" value="PI3/4_kinase_cat_sf"/>
</dbReference>
<evidence type="ECO:0000256" key="2">
    <source>
        <dbReference type="ARBA" id="ARBA00022777"/>
    </source>
</evidence>
<dbReference type="SUPFAM" id="SSF51206">
    <property type="entry name" value="cAMP-binding domain-like"/>
    <property type="match status" value="1"/>
</dbReference>
<accession>A0A485KXR3</accession>
<dbReference type="InterPro" id="IPR014710">
    <property type="entry name" value="RmlC-like_jellyroll"/>
</dbReference>
<dbReference type="InterPro" id="IPR029016">
    <property type="entry name" value="GAF-like_dom_sf"/>
</dbReference>
<dbReference type="EMBL" id="CAADRA010005393">
    <property type="protein sequence ID" value="VFT89363.1"/>
    <property type="molecule type" value="Genomic_DNA"/>
</dbReference>
<dbReference type="SMART" id="SM00145">
    <property type="entry name" value="PI3Ka"/>
    <property type="match status" value="1"/>
</dbReference>
<dbReference type="GO" id="GO:0005886">
    <property type="term" value="C:plasma membrane"/>
    <property type="evidence" value="ECO:0007669"/>
    <property type="project" value="TreeGrafter"/>
</dbReference>
<dbReference type="GO" id="GO:0016477">
    <property type="term" value="P:cell migration"/>
    <property type="evidence" value="ECO:0007669"/>
    <property type="project" value="TreeGrafter"/>
</dbReference>
<dbReference type="Gene3D" id="3.30.450.40">
    <property type="match status" value="1"/>
</dbReference>
<evidence type="ECO:0000313" key="7">
    <source>
        <dbReference type="EMBL" id="KAF0696753.1"/>
    </source>
</evidence>
<dbReference type="InterPro" id="IPR035448">
    <property type="entry name" value="PI3Kc"/>
</dbReference>
<proteinExistence type="inferred from homology"/>
<dbReference type="InterPro" id="IPR042236">
    <property type="entry name" value="PI3K_accessory_sf"/>
</dbReference>
<dbReference type="PROSITE" id="PS00915">
    <property type="entry name" value="PI3_4_KINASE_1"/>
    <property type="match status" value="1"/>
</dbReference>
<dbReference type="InterPro" id="IPR018936">
    <property type="entry name" value="PI3/4_kinase_CS"/>
</dbReference>
<reference evidence="7" key="2">
    <citation type="submission" date="2019-06" db="EMBL/GenBank/DDBJ databases">
        <title>Genomics analysis of Aphanomyces spp. identifies a new class of oomycete effector associated with host adaptation.</title>
        <authorList>
            <person name="Gaulin E."/>
        </authorList>
    </citation>
    <scope>NUCLEOTIDE SEQUENCE</scope>
    <source>
        <strain evidence="7">CBS 578.67</strain>
    </source>
</reference>
<dbReference type="GO" id="GO:0005737">
    <property type="term" value="C:cytoplasm"/>
    <property type="evidence" value="ECO:0007669"/>
    <property type="project" value="TreeGrafter"/>
</dbReference>
<dbReference type="SUPFAM" id="SSF48371">
    <property type="entry name" value="ARM repeat"/>
    <property type="match status" value="1"/>
</dbReference>
<dbReference type="GO" id="GO:0048015">
    <property type="term" value="P:phosphatidylinositol-mediated signaling"/>
    <property type="evidence" value="ECO:0007669"/>
    <property type="project" value="TreeGrafter"/>
</dbReference>
<feature type="domain" description="C2 PI3K-type" evidence="6">
    <location>
        <begin position="450"/>
        <end position="613"/>
    </location>
</feature>
<dbReference type="GO" id="GO:0016303">
    <property type="term" value="F:1-phosphatidylinositol-3-kinase activity"/>
    <property type="evidence" value="ECO:0007669"/>
    <property type="project" value="TreeGrafter"/>
</dbReference>
<evidence type="ECO:0000259" key="4">
    <source>
        <dbReference type="PROSITE" id="PS50290"/>
    </source>
</evidence>
<comment type="similarity">
    <text evidence="3">Belongs to the PI3/PI4-kinase family.</text>
</comment>
<dbReference type="GO" id="GO:0043491">
    <property type="term" value="P:phosphatidylinositol 3-kinase/protein kinase B signal transduction"/>
    <property type="evidence" value="ECO:0007669"/>
    <property type="project" value="TreeGrafter"/>
</dbReference>
<dbReference type="InterPro" id="IPR003018">
    <property type="entry name" value="GAF"/>
</dbReference>
<dbReference type="PROSITE" id="PS00916">
    <property type="entry name" value="PI3_4_KINASE_2"/>
    <property type="match status" value="1"/>
</dbReference>
<dbReference type="Gene3D" id="2.60.40.150">
    <property type="entry name" value="C2 domain"/>
    <property type="match status" value="1"/>
</dbReference>
<dbReference type="SUPFAM" id="SSF55781">
    <property type="entry name" value="GAF domain-like"/>
    <property type="match status" value="1"/>
</dbReference>
<dbReference type="InterPro" id="IPR000403">
    <property type="entry name" value="PI3/4_kinase_cat_dom"/>
</dbReference>
<feature type="domain" description="PI3K/PI4K catalytic" evidence="4">
    <location>
        <begin position="859"/>
        <end position="1142"/>
    </location>
</feature>
<dbReference type="PANTHER" id="PTHR10048:SF14">
    <property type="entry name" value="LD28067P"/>
    <property type="match status" value="1"/>
</dbReference>
<dbReference type="GO" id="GO:0035005">
    <property type="term" value="F:1-phosphatidylinositol-4-phosphate 3-kinase activity"/>
    <property type="evidence" value="ECO:0007669"/>
    <property type="project" value="TreeGrafter"/>
</dbReference>
<keyword evidence="1" id="KW-0808">Transferase</keyword>
<evidence type="ECO:0000256" key="1">
    <source>
        <dbReference type="ARBA" id="ARBA00022679"/>
    </source>
</evidence>
<dbReference type="SUPFAM" id="SSF49562">
    <property type="entry name" value="C2 domain (Calcium/lipid-binding domain, CaLB)"/>
    <property type="match status" value="1"/>
</dbReference>
<dbReference type="AlphaFoldDB" id="A0A485KXR3"/>
<dbReference type="Gene3D" id="1.25.40.70">
    <property type="entry name" value="Phosphatidylinositol 3-kinase, accessory domain (PIK)"/>
    <property type="match status" value="1"/>
</dbReference>
<dbReference type="SMART" id="SM00146">
    <property type="entry name" value="PI3Kc"/>
    <property type="match status" value="1"/>
</dbReference>
<dbReference type="PROSITE" id="PS51547">
    <property type="entry name" value="C2_PI3K"/>
    <property type="match status" value="1"/>
</dbReference>
<protein>
    <submittedName>
        <fullName evidence="8">Aste57867_12512 protein</fullName>
    </submittedName>
</protein>
<dbReference type="Pfam" id="PF00613">
    <property type="entry name" value="PI3Ka"/>
    <property type="match status" value="1"/>
</dbReference>
<organism evidence="8 9">
    <name type="scientific">Aphanomyces stellatus</name>
    <dbReference type="NCBI Taxonomy" id="120398"/>
    <lineage>
        <taxon>Eukaryota</taxon>
        <taxon>Sar</taxon>
        <taxon>Stramenopiles</taxon>
        <taxon>Oomycota</taxon>
        <taxon>Saprolegniomycetes</taxon>
        <taxon>Saprolegniales</taxon>
        <taxon>Verrucalvaceae</taxon>
        <taxon>Aphanomyces</taxon>
    </lineage>
</organism>
<dbReference type="PROSITE" id="PS50290">
    <property type="entry name" value="PI3_4_KINASE_3"/>
    <property type="match status" value="1"/>
</dbReference>
<dbReference type="PROSITE" id="PS51545">
    <property type="entry name" value="PIK_HELICAL"/>
    <property type="match status" value="1"/>
</dbReference>
<keyword evidence="2" id="KW-0418">Kinase</keyword>
<evidence type="ECO:0000256" key="3">
    <source>
        <dbReference type="PROSITE-ProRule" id="PRU00880"/>
    </source>
</evidence>
<evidence type="ECO:0000259" key="6">
    <source>
        <dbReference type="PROSITE" id="PS51547"/>
    </source>
</evidence>
<dbReference type="InterPro" id="IPR015433">
    <property type="entry name" value="PI3/4_kinase"/>
</dbReference>
<dbReference type="Pfam" id="PF00454">
    <property type="entry name" value="PI3_PI4_kinase"/>
    <property type="match status" value="1"/>
</dbReference>
<dbReference type="InterPro" id="IPR018490">
    <property type="entry name" value="cNMP-bd_dom_sf"/>
</dbReference>
<dbReference type="CDD" id="cd00891">
    <property type="entry name" value="PI3Kc"/>
    <property type="match status" value="1"/>
</dbReference>
<dbReference type="Proteomes" id="UP000332933">
    <property type="component" value="Unassembled WGS sequence"/>
</dbReference>
<evidence type="ECO:0000259" key="5">
    <source>
        <dbReference type="PROSITE" id="PS51545"/>
    </source>
</evidence>
<name>A0A485KXR3_9STRA</name>
<sequence length="1154" mass="129119">MATKHASTAGGGMQSLLAVDARILSDIRKELREITLLVDAAEVAASQESLRLSSPTLKAPPAPVEVPERVPRSSVRKKWKTAVRQVVFMGKTKEKLQESYENDSVLRLRDMSALSLLCALPIFQDLDGAALLDLHVHVKLQSFAAGMTLFSRDHLRAVSSIFVIRSGTAWVKAAGVQRTTTDEFHVDDFLCESGDVIDPAECLAKDVATTCVAVGAVDAFTIPHEVLAMYRDKLPRLSETMDSVRYPDKESESFRKWARQTSGCLRYEAKAREGDMAPQAFIREILLSVSPELDLDHCIQCMARLFLRVFRAKATRLYLLNAKASHFTTKFASDSDDSQGVQCPTSVGIPGLVFHSQTPLHLAPDAADAASMPQVDWEKYRRRRVKSIMAVPVFQPHATDVVMAVWEVLSDADVYSTNELQLLELAATFMQPYLTQCDRPARRLGSVVQIETSFSIKPKTLRLATLASVVYVTAGLYHGDQLLAPLVTSPKLTGRTLPPSPTSGGGIHDVIREFTFKDEMTFACHVQSLPRAAHMAWTVHSAKKATILGMSRCCLFSYDHFFRTGLVSLKVETSVELPIEYEDCLLPPNHTSATYLLLEFPSYQHPLTYRSNESEVSRTVPAHADVRECGQLAAFEKDPMRALSESDRSFFWNFRDVLVASPAALMPFLLSVDWANRAHVMDAYKYLYLWSAPTYLQALQLLNRKFPDPFVRAYAVRCLDSLPDYRLRLYLLQLVQALKYEPHHDSALMRFLFVRAMKSPGEVGYALFWLLQAELHLPAVQARFRLLSTQYLCHCGTYRLELYQSMYVMRFLQTVATQVKAAPTKAAGLEILHTQLGRAIVPDCFQLPLHPNVFYTAFVTEKCRVMDSAKKPLFLSLTPMKPQSYAPLQAAIFKSGDDLRQDQLTLQLLRVMDDLWKTAGLDLKVSAYACVSTGDNMGFIQVVAQASTLASICWDRHRQKKHFRKWAAVKTALWGKKVFTEWLAGKSDASRDEIVANFVLSSAGYCVATYVLGIGDRHNDNLMLTETGHFLHIDFGHFLGHYKTYMGYKRERAPFVLTPAMAQVMGDQYDAFKATCVQAYLVLRANASLLITLLELALSSGIPELTPETIPWLANTLLLELGDDDAKAQFEALIEDALATVTTRINHATHILAH</sequence>
<dbReference type="PANTHER" id="PTHR10048">
    <property type="entry name" value="PHOSPHATIDYLINOSITOL KINASE"/>
    <property type="match status" value="1"/>
</dbReference>
<dbReference type="Gene3D" id="1.10.1070.11">
    <property type="entry name" value="Phosphatidylinositol 3-/4-kinase, catalytic domain"/>
    <property type="match status" value="1"/>
</dbReference>
<feature type="domain" description="PIK helical" evidence="5">
    <location>
        <begin position="617"/>
        <end position="794"/>
    </location>
</feature>
<dbReference type="InterPro" id="IPR002420">
    <property type="entry name" value="PI3K-type_C2_dom"/>
</dbReference>
<dbReference type="InterPro" id="IPR001263">
    <property type="entry name" value="PI3K_accessory_dom"/>
</dbReference>
<dbReference type="GO" id="GO:0005942">
    <property type="term" value="C:phosphatidylinositol 3-kinase complex"/>
    <property type="evidence" value="ECO:0007669"/>
    <property type="project" value="TreeGrafter"/>
</dbReference>
<dbReference type="SMART" id="SM00065">
    <property type="entry name" value="GAF"/>
    <property type="match status" value="1"/>
</dbReference>
<reference evidence="8 9" key="1">
    <citation type="submission" date="2019-03" db="EMBL/GenBank/DDBJ databases">
        <authorList>
            <person name="Gaulin E."/>
            <person name="Dumas B."/>
        </authorList>
    </citation>
    <scope>NUCLEOTIDE SEQUENCE [LARGE SCALE GENOMIC DNA]</scope>
    <source>
        <strain evidence="8">CBS 568.67</strain>
    </source>
</reference>
<gene>
    <name evidence="8" type="primary">Aste57867_12512</name>
    <name evidence="7" type="ORF">As57867_012466</name>
    <name evidence="8" type="ORF">ASTE57867_12512</name>
</gene>
<dbReference type="Pfam" id="PF00792">
    <property type="entry name" value="PI3K_C2"/>
    <property type="match status" value="1"/>
</dbReference>
<dbReference type="SUPFAM" id="SSF56112">
    <property type="entry name" value="Protein kinase-like (PK-like)"/>
    <property type="match status" value="1"/>
</dbReference>
<dbReference type="Gene3D" id="3.30.1010.10">
    <property type="entry name" value="Phosphatidylinositol 3-kinase Catalytic Subunit, Chain A, domain 4"/>
    <property type="match status" value="1"/>
</dbReference>
<dbReference type="InterPro" id="IPR016024">
    <property type="entry name" value="ARM-type_fold"/>
</dbReference>
<dbReference type="InterPro" id="IPR011009">
    <property type="entry name" value="Kinase-like_dom_sf"/>
</dbReference>